<feature type="domain" description="HNH nuclease" evidence="2">
    <location>
        <begin position="230"/>
        <end position="315"/>
    </location>
</feature>
<proteinExistence type="predicted"/>
<feature type="compositionally biased region" description="Basic residues" evidence="1">
    <location>
        <begin position="163"/>
        <end position="181"/>
    </location>
</feature>
<evidence type="ECO:0000256" key="1">
    <source>
        <dbReference type="SAM" id="MobiDB-lite"/>
    </source>
</evidence>
<organism evidence="3 4">
    <name type="scientific">Fusarium culmorum</name>
    <dbReference type="NCBI Taxonomy" id="5516"/>
    <lineage>
        <taxon>Eukaryota</taxon>
        <taxon>Fungi</taxon>
        <taxon>Dikarya</taxon>
        <taxon>Ascomycota</taxon>
        <taxon>Pezizomycotina</taxon>
        <taxon>Sordariomycetes</taxon>
        <taxon>Hypocreomycetidae</taxon>
        <taxon>Hypocreales</taxon>
        <taxon>Nectriaceae</taxon>
        <taxon>Fusarium</taxon>
    </lineage>
</organism>
<evidence type="ECO:0000313" key="3">
    <source>
        <dbReference type="EMBL" id="PTD10280.1"/>
    </source>
</evidence>
<evidence type="ECO:0000259" key="2">
    <source>
        <dbReference type="Pfam" id="PF13391"/>
    </source>
</evidence>
<dbReference type="InterPro" id="IPR003615">
    <property type="entry name" value="HNH_nuc"/>
</dbReference>
<comment type="caution">
    <text evidence="3">The sequence shown here is derived from an EMBL/GenBank/DDBJ whole genome shotgun (WGS) entry which is preliminary data.</text>
</comment>
<reference evidence="3 4" key="1">
    <citation type="submission" date="2018-02" db="EMBL/GenBank/DDBJ databases">
        <title>Fusarium culmorum secondary metabolites in fungal-bacterial-plant interactions.</title>
        <authorList>
            <person name="Schmidt R."/>
        </authorList>
    </citation>
    <scope>NUCLEOTIDE SEQUENCE [LARGE SCALE GENOMIC DNA]</scope>
    <source>
        <strain evidence="3 4">PV</strain>
    </source>
</reference>
<name>A0A2T4H3B1_FUSCU</name>
<keyword evidence="4" id="KW-1185">Reference proteome</keyword>
<dbReference type="AlphaFoldDB" id="A0A2T4H3B1"/>
<dbReference type="Proteomes" id="UP000241587">
    <property type="component" value="Unassembled WGS sequence"/>
</dbReference>
<dbReference type="OMA" id="ARCATHI"/>
<dbReference type="OrthoDB" id="2142759at2759"/>
<dbReference type="EMBL" id="PVEM01000003">
    <property type="protein sequence ID" value="PTD10280.1"/>
    <property type="molecule type" value="Genomic_DNA"/>
</dbReference>
<feature type="region of interest" description="Disordered" evidence="1">
    <location>
        <begin position="143"/>
        <end position="201"/>
    </location>
</feature>
<dbReference type="Pfam" id="PF13391">
    <property type="entry name" value="HNH_2"/>
    <property type="match status" value="1"/>
</dbReference>
<gene>
    <name evidence="3" type="ORF">FCULG_00007626</name>
</gene>
<protein>
    <recommendedName>
        <fullName evidence="2">HNH nuclease domain-containing protein</fullName>
    </recommendedName>
</protein>
<sequence>MTTSVTPPMRVHGWNVHLVAGDDDFHFAGLYQVPGSNFITFRDVIDEMRLCFDIPGEEDTWETMAFMLVDSPDDMKRKLPSLVADEDLALPVPGLKGSSPKVQRVVTYHVILHRPCEISYDKPLQDHIKDKCARHINRPTRRMDNRYIPLDKPSLDPRYAKMPFRRTKTTRRASQSPKRRRSDSFSSTTDGEQEDIKNLHVPLNMDLSPEEARLTTETFRHDCLIHADRCAISGKGQSWCIIPSIGPGLHACHIVPQQHFYHYPRHDQSNATEAELEIDDERLNQAWKDTWSGKNGMLLMNDIRQLFEARLVSIHPDTYKIRAFVPYDVITDFHGKKANVARKVDKLALRHHYEMSCIENMAAQMPAVSHDSASQSTVRFLEIRSPLGRTISLPINTNMGRQGGDPAKRVKLEETVETSSQEEEIQRALSVEYELTEVSD</sequence>
<accession>A0A2T4H3B1</accession>
<evidence type="ECO:0000313" key="4">
    <source>
        <dbReference type="Proteomes" id="UP000241587"/>
    </source>
</evidence>